<dbReference type="InterPro" id="IPR009061">
    <property type="entry name" value="DNA-bd_dom_put_sf"/>
</dbReference>
<keyword evidence="11" id="KW-0963">Cytoplasm</keyword>
<dbReference type="Gene3D" id="3.30.56.10">
    <property type="match status" value="2"/>
</dbReference>
<dbReference type="InterPro" id="IPR005121">
    <property type="entry name" value="Fdx_antiC-bd"/>
</dbReference>
<protein>
    <recommendedName>
        <fullName evidence="11">Phenylalanine--tRNA ligase beta subunit</fullName>
        <ecNumber evidence="11">6.1.1.20</ecNumber>
    </recommendedName>
    <alternativeName>
        <fullName evidence="11">Phenylalanyl-tRNA synthetase beta subunit</fullName>
        <shortName evidence="11">PheRS</shortName>
    </alternativeName>
</protein>
<dbReference type="Pfam" id="PF03483">
    <property type="entry name" value="B3_4"/>
    <property type="match status" value="1"/>
</dbReference>
<evidence type="ECO:0000256" key="2">
    <source>
        <dbReference type="ARBA" id="ARBA00011209"/>
    </source>
</evidence>
<comment type="subunit">
    <text evidence="2 11">Tetramer of two alpha and two beta subunits.</text>
</comment>
<dbReference type="Pfam" id="PF17759">
    <property type="entry name" value="tRNA_synthFbeta"/>
    <property type="match status" value="1"/>
</dbReference>
<dbReference type="InterPro" id="IPR045864">
    <property type="entry name" value="aa-tRNA-synth_II/BPL/LPL"/>
</dbReference>
<dbReference type="GO" id="GO:0009328">
    <property type="term" value="C:phenylalanine-tRNA ligase complex"/>
    <property type="evidence" value="ECO:0007669"/>
    <property type="project" value="TreeGrafter"/>
</dbReference>
<keyword evidence="9 11" id="KW-0030">Aminoacyl-tRNA synthetase</keyword>
<dbReference type="RefSeq" id="WP_013581899.1">
    <property type="nucleotide sequence ID" value="NC_015064.1"/>
</dbReference>
<dbReference type="InterPro" id="IPR036690">
    <property type="entry name" value="Fdx_antiC-bd_sf"/>
</dbReference>
<dbReference type="InterPro" id="IPR041616">
    <property type="entry name" value="PheRS_beta_core"/>
</dbReference>
<dbReference type="Gene3D" id="3.30.70.380">
    <property type="entry name" value="Ferrodoxin-fold anticodon-binding domain"/>
    <property type="match status" value="1"/>
</dbReference>
<dbReference type="InterPro" id="IPR020825">
    <property type="entry name" value="Phe-tRNA_synthase-like_B3/B4"/>
</dbReference>
<keyword evidence="5 11" id="KW-0547">Nucleotide-binding</keyword>
<organism evidence="15">
    <name type="scientific">Granulicella tundricola (strain ATCC BAA-1859 / DSM 23138 / MP5ACTX9)</name>
    <dbReference type="NCBI Taxonomy" id="1198114"/>
    <lineage>
        <taxon>Bacteria</taxon>
        <taxon>Pseudomonadati</taxon>
        <taxon>Acidobacteriota</taxon>
        <taxon>Terriglobia</taxon>
        <taxon>Terriglobales</taxon>
        <taxon>Acidobacteriaceae</taxon>
        <taxon>Granulicella</taxon>
    </lineage>
</organism>
<sequence>MKILTPWLRSYLPVLAVDDAQLAEDLTLRGIAVEGVFEVNDASGDSEGSVFDMDITTNRVDAMNHYGMAREVAAIYDLPLHALDVSLPDAGAAETAFPVRIEAQDLCGRFTARVLRGVTVAPTDGVIGGYFDSLGLKKISNAVDVTNYVLQGMGHPTHAFDLDKIEGGIVVRRAKAGEQIKLLDGTTRTLVVDDLVVADEVKALGLAGVMGGWDSMITAETKNVLVEAAWFQPATIRASSRRHLIHTDASHRFERGADFAAAPIANALVSKLILEACGGRVEGELIDVVVAEHEAATANRGTVALSVTEARRHLGTTVEPDGINAEVIHRYLTALGCTLTPVSVDGYEVRLPSWRLDLTREIDLIEEIARVYGYNGFANTLPTPGVVIDHPTARAERAVRERLLALGYSEALSSTFASAAESAQFAAGVAAVELENPLNEEAANLRPSLLPGMVTMLAHNLNRDVLNVRLFETGAVFSGGTAEVSEAMSLSLGITGVSPVSNLYLAADASFYELKGAVESLVGLFAAPGLTFAAEASPVFEAGRAAAASVNGKVVAQFGQLAASEGAKRKMRQPVYVATVDLAALLAMPLKHTTAKELSRFQAVERDFSFVFANSVTWGDVEGAIRSLKIAELQSLRPIEVFRDEKKWPGVYSTLMRTVFQSLDRTLTDEDVTGWWSAIISALQGLGGVIRDS</sequence>
<comment type="catalytic activity">
    <reaction evidence="10 11">
        <text>tRNA(Phe) + L-phenylalanine + ATP = L-phenylalanyl-tRNA(Phe) + AMP + diphosphate + H(+)</text>
        <dbReference type="Rhea" id="RHEA:19413"/>
        <dbReference type="Rhea" id="RHEA-COMP:9668"/>
        <dbReference type="Rhea" id="RHEA-COMP:9699"/>
        <dbReference type="ChEBI" id="CHEBI:15378"/>
        <dbReference type="ChEBI" id="CHEBI:30616"/>
        <dbReference type="ChEBI" id="CHEBI:33019"/>
        <dbReference type="ChEBI" id="CHEBI:58095"/>
        <dbReference type="ChEBI" id="CHEBI:78442"/>
        <dbReference type="ChEBI" id="CHEBI:78531"/>
        <dbReference type="ChEBI" id="CHEBI:456215"/>
        <dbReference type="EC" id="6.1.1.20"/>
    </reaction>
</comment>
<keyword evidence="4 11" id="KW-0479">Metal-binding</keyword>
<comment type="subcellular location">
    <subcellularLocation>
        <location evidence="11">Cytoplasm</location>
    </subcellularLocation>
</comment>
<feature type="domain" description="FDX-ACB" evidence="12">
    <location>
        <begin position="599"/>
        <end position="691"/>
    </location>
</feature>
<dbReference type="Gene3D" id="3.50.40.10">
    <property type="entry name" value="Phenylalanyl-trna Synthetase, Chain B, domain 3"/>
    <property type="match status" value="1"/>
</dbReference>
<dbReference type="Proteomes" id="UP000000343">
    <property type="component" value="Chromosome"/>
</dbReference>
<keyword evidence="15" id="KW-1185">Reference proteome</keyword>
<dbReference type="HAMAP" id="MF_00283">
    <property type="entry name" value="Phe_tRNA_synth_beta1"/>
    <property type="match status" value="1"/>
</dbReference>
<evidence type="ECO:0000256" key="6">
    <source>
        <dbReference type="ARBA" id="ARBA00022840"/>
    </source>
</evidence>
<keyword evidence="7 11" id="KW-0460">Magnesium</keyword>
<dbReference type="PANTHER" id="PTHR10947">
    <property type="entry name" value="PHENYLALANYL-TRNA SYNTHETASE BETA CHAIN AND LEUCINE-RICH REPEAT-CONTAINING PROTEIN 47"/>
    <property type="match status" value="1"/>
</dbReference>
<evidence type="ECO:0000256" key="5">
    <source>
        <dbReference type="ARBA" id="ARBA00022741"/>
    </source>
</evidence>
<dbReference type="Pfam" id="PF03484">
    <property type="entry name" value="B5"/>
    <property type="match status" value="1"/>
</dbReference>
<dbReference type="SMART" id="SM00896">
    <property type="entry name" value="FDX-ACB"/>
    <property type="match status" value="1"/>
</dbReference>
<dbReference type="SUPFAM" id="SSF55681">
    <property type="entry name" value="Class II aaRS and biotin synthetases"/>
    <property type="match status" value="1"/>
</dbReference>
<feature type="binding site" evidence="11">
    <location>
        <position position="366"/>
    </location>
    <ligand>
        <name>Mg(2+)</name>
        <dbReference type="ChEBI" id="CHEBI:18420"/>
        <note>shared with alpha subunit</note>
    </ligand>
</feature>
<keyword evidence="6 11" id="KW-0067">ATP-binding</keyword>
<dbReference type="GO" id="GO:0003723">
    <property type="term" value="F:RNA binding"/>
    <property type="evidence" value="ECO:0007669"/>
    <property type="project" value="InterPro"/>
</dbReference>
<feature type="domain" description="B5" evidence="13">
    <location>
        <begin position="298"/>
        <end position="379"/>
    </location>
</feature>
<dbReference type="PROSITE" id="PS51483">
    <property type="entry name" value="B5"/>
    <property type="match status" value="1"/>
</dbReference>
<gene>
    <name evidence="11" type="primary">pheT</name>
    <name evidence="14" type="ordered locus">AciX9_3584</name>
</gene>
<dbReference type="KEGG" id="acm:AciX9_3584"/>
<evidence type="ECO:0000256" key="8">
    <source>
        <dbReference type="ARBA" id="ARBA00022917"/>
    </source>
</evidence>
<evidence type="ECO:0000313" key="15">
    <source>
        <dbReference type="Proteomes" id="UP000000343"/>
    </source>
</evidence>
<dbReference type="AlphaFoldDB" id="E8X4U9"/>
<feature type="binding site" evidence="11">
    <location>
        <position position="357"/>
    </location>
    <ligand>
        <name>Mg(2+)</name>
        <dbReference type="ChEBI" id="CHEBI:18420"/>
        <note>shared with alpha subunit</note>
    </ligand>
</feature>
<evidence type="ECO:0000259" key="13">
    <source>
        <dbReference type="PROSITE" id="PS51483"/>
    </source>
</evidence>
<evidence type="ECO:0000256" key="4">
    <source>
        <dbReference type="ARBA" id="ARBA00022723"/>
    </source>
</evidence>
<proteinExistence type="inferred from homology"/>
<accession>E8X4U9</accession>
<dbReference type="SMART" id="SM00874">
    <property type="entry name" value="B5"/>
    <property type="match status" value="1"/>
</dbReference>
<dbReference type="EC" id="6.1.1.20" evidence="11"/>
<dbReference type="SMART" id="SM00873">
    <property type="entry name" value="B3_4"/>
    <property type="match status" value="1"/>
</dbReference>
<evidence type="ECO:0000256" key="1">
    <source>
        <dbReference type="ARBA" id="ARBA00008653"/>
    </source>
</evidence>
<evidence type="ECO:0000313" key="14">
    <source>
        <dbReference type="EMBL" id="ADW70588.1"/>
    </source>
</evidence>
<dbReference type="Gene3D" id="3.30.930.10">
    <property type="entry name" value="Bira Bifunctional Protein, Domain 2"/>
    <property type="match status" value="1"/>
</dbReference>
<evidence type="ECO:0000256" key="3">
    <source>
        <dbReference type="ARBA" id="ARBA00022598"/>
    </source>
</evidence>
<dbReference type="PaxDb" id="1198114-AciX9_3584"/>
<dbReference type="OrthoDB" id="9805455at2"/>
<dbReference type="GO" id="GO:0005524">
    <property type="term" value="F:ATP binding"/>
    <property type="evidence" value="ECO:0007669"/>
    <property type="project" value="UniProtKB-UniRule"/>
</dbReference>
<evidence type="ECO:0000256" key="10">
    <source>
        <dbReference type="ARBA" id="ARBA00049255"/>
    </source>
</evidence>
<comment type="cofactor">
    <cofactor evidence="11">
        <name>Mg(2+)</name>
        <dbReference type="ChEBI" id="CHEBI:18420"/>
    </cofactor>
    <text evidence="11">Binds 2 magnesium ions per tetramer.</text>
</comment>
<dbReference type="InterPro" id="IPR005146">
    <property type="entry name" value="B3/B4_tRNA-bd"/>
</dbReference>
<name>E8X4U9_GRATM</name>
<dbReference type="GO" id="GO:0006432">
    <property type="term" value="P:phenylalanyl-tRNA aminoacylation"/>
    <property type="evidence" value="ECO:0007669"/>
    <property type="project" value="UniProtKB-UniRule"/>
</dbReference>
<dbReference type="GO" id="GO:0004826">
    <property type="term" value="F:phenylalanine-tRNA ligase activity"/>
    <property type="evidence" value="ECO:0007669"/>
    <property type="project" value="UniProtKB-UniRule"/>
</dbReference>
<dbReference type="SUPFAM" id="SSF46955">
    <property type="entry name" value="Putative DNA-binding domain"/>
    <property type="match status" value="2"/>
</dbReference>
<evidence type="ECO:0000256" key="9">
    <source>
        <dbReference type="ARBA" id="ARBA00023146"/>
    </source>
</evidence>
<dbReference type="PROSITE" id="PS51447">
    <property type="entry name" value="FDX_ACB"/>
    <property type="match status" value="1"/>
</dbReference>
<dbReference type="NCBIfam" id="TIGR00472">
    <property type="entry name" value="pheT_bact"/>
    <property type="match status" value="1"/>
</dbReference>
<dbReference type="SUPFAM" id="SSF54991">
    <property type="entry name" value="Anticodon-binding domain of PheRS"/>
    <property type="match status" value="1"/>
</dbReference>
<dbReference type="eggNOG" id="COG0072">
    <property type="taxonomic scope" value="Bacteria"/>
</dbReference>
<dbReference type="InterPro" id="IPR005147">
    <property type="entry name" value="tRNA_synthase_B5-dom"/>
</dbReference>
<feature type="binding site" evidence="11">
    <location>
        <position position="367"/>
    </location>
    <ligand>
        <name>Mg(2+)</name>
        <dbReference type="ChEBI" id="CHEBI:18420"/>
        <note>shared with alpha subunit</note>
    </ligand>
</feature>
<dbReference type="EMBL" id="CP002480">
    <property type="protein sequence ID" value="ADW70588.1"/>
    <property type="molecule type" value="Genomic_DNA"/>
</dbReference>
<evidence type="ECO:0000259" key="12">
    <source>
        <dbReference type="PROSITE" id="PS51447"/>
    </source>
</evidence>
<dbReference type="Pfam" id="PF03147">
    <property type="entry name" value="FDX-ACB"/>
    <property type="match status" value="1"/>
</dbReference>
<dbReference type="InterPro" id="IPR045060">
    <property type="entry name" value="Phe-tRNA-ligase_IIc_bsu"/>
</dbReference>
<evidence type="ECO:0000256" key="11">
    <source>
        <dbReference type="HAMAP-Rule" id="MF_00283"/>
    </source>
</evidence>
<evidence type="ECO:0000256" key="7">
    <source>
        <dbReference type="ARBA" id="ARBA00022842"/>
    </source>
</evidence>
<dbReference type="PANTHER" id="PTHR10947:SF0">
    <property type="entry name" value="PHENYLALANINE--TRNA LIGASE BETA SUBUNIT"/>
    <property type="match status" value="1"/>
</dbReference>
<keyword evidence="8 11" id="KW-0648">Protein biosynthesis</keyword>
<dbReference type="SUPFAM" id="SSF56037">
    <property type="entry name" value="PheT/TilS domain"/>
    <property type="match status" value="1"/>
</dbReference>
<dbReference type="GO" id="GO:0000287">
    <property type="term" value="F:magnesium ion binding"/>
    <property type="evidence" value="ECO:0007669"/>
    <property type="project" value="UniProtKB-UniRule"/>
</dbReference>
<keyword evidence="3 11" id="KW-0436">Ligase</keyword>
<dbReference type="STRING" id="1198114.AciX9_3584"/>
<dbReference type="InterPro" id="IPR004532">
    <property type="entry name" value="Phe-tRNA-ligase_IIc_bsu_bact"/>
</dbReference>
<reference evidence="15" key="1">
    <citation type="submission" date="2011-01" db="EMBL/GenBank/DDBJ databases">
        <title>Complete sequence of chromosome of Acidobacterium sp. MP5ACTX9.</title>
        <authorList>
            <consortium name="US DOE Joint Genome Institute"/>
            <person name="Lucas S."/>
            <person name="Copeland A."/>
            <person name="Lapidus A."/>
            <person name="Cheng J.-F."/>
            <person name="Goodwin L."/>
            <person name="Pitluck S."/>
            <person name="Teshima H."/>
            <person name="Detter J.C."/>
            <person name="Han C."/>
            <person name="Tapia R."/>
            <person name="Land M."/>
            <person name="Hauser L."/>
            <person name="Kyrpides N."/>
            <person name="Ivanova N."/>
            <person name="Ovchinnikova G."/>
            <person name="Pagani I."/>
            <person name="Rawat S.R."/>
            <person name="Mannisto M."/>
            <person name="Haggblom M.M."/>
            <person name="Woyke T."/>
        </authorList>
    </citation>
    <scope>NUCLEOTIDE SEQUENCE [LARGE SCALE GENOMIC DNA]</scope>
    <source>
        <strain evidence="15">MP5ACTX9</strain>
    </source>
</reference>
<feature type="binding site" evidence="11">
    <location>
        <position position="363"/>
    </location>
    <ligand>
        <name>Mg(2+)</name>
        <dbReference type="ChEBI" id="CHEBI:18420"/>
        <note>shared with alpha subunit</note>
    </ligand>
</feature>
<dbReference type="HOGENOM" id="CLU_016891_0_0_0"/>
<comment type="similarity">
    <text evidence="1 11">Belongs to the phenylalanyl-tRNA synthetase beta subunit family. Type 1 subfamily.</text>
</comment>